<gene>
    <name evidence="1" type="ORF">OFUS_LOCUS14741</name>
</gene>
<accession>A0A8J1TV25</accession>
<reference evidence="1" key="1">
    <citation type="submission" date="2022-03" db="EMBL/GenBank/DDBJ databases">
        <authorList>
            <person name="Martin C."/>
        </authorList>
    </citation>
    <scope>NUCLEOTIDE SEQUENCE</scope>
</reference>
<keyword evidence="2" id="KW-1185">Reference proteome</keyword>
<evidence type="ECO:0000313" key="2">
    <source>
        <dbReference type="Proteomes" id="UP000749559"/>
    </source>
</evidence>
<sequence>VLYDVMILISGINIQQSHLQNNSLHVTSLLSGLSVAEILKNPWSVHRELGAEKGISVPYSGIQFLSAGRRCWQCHQGPDKDKSQKERTQRKRDLMVCKAKKKKIAMCMYCSLKYPIFIPFIVILIDIQRHIKHVLYVSETSNAASNIYSKELKKVYQTFRSCSKRHM</sequence>
<protein>
    <submittedName>
        <fullName evidence="1">Uncharacterized protein</fullName>
    </submittedName>
</protein>
<dbReference type="EMBL" id="CAIIXF020000007">
    <property type="protein sequence ID" value="CAH1789370.1"/>
    <property type="molecule type" value="Genomic_DNA"/>
</dbReference>
<dbReference type="AlphaFoldDB" id="A0A8J1TV25"/>
<proteinExistence type="predicted"/>
<organism evidence="1 2">
    <name type="scientific">Owenia fusiformis</name>
    <name type="common">Polychaete worm</name>
    <dbReference type="NCBI Taxonomy" id="6347"/>
    <lineage>
        <taxon>Eukaryota</taxon>
        <taxon>Metazoa</taxon>
        <taxon>Spiralia</taxon>
        <taxon>Lophotrochozoa</taxon>
        <taxon>Annelida</taxon>
        <taxon>Polychaeta</taxon>
        <taxon>Sedentaria</taxon>
        <taxon>Canalipalpata</taxon>
        <taxon>Sabellida</taxon>
        <taxon>Oweniida</taxon>
        <taxon>Oweniidae</taxon>
        <taxon>Owenia</taxon>
    </lineage>
</organism>
<dbReference type="Proteomes" id="UP000749559">
    <property type="component" value="Unassembled WGS sequence"/>
</dbReference>
<evidence type="ECO:0000313" key="1">
    <source>
        <dbReference type="EMBL" id="CAH1789370.1"/>
    </source>
</evidence>
<feature type="non-terminal residue" evidence="1">
    <location>
        <position position="1"/>
    </location>
</feature>
<name>A0A8J1TV25_OWEFU</name>
<comment type="caution">
    <text evidence="1">The sequence shown here is derived from an EMBL/GenBank/DDBJ whole genome shotgun (WGS) entry which is preliminary data.</text>
</comment>